<comment type="caution">
    <text evidence="1">The sequence shown here is derived from an EMBL/GenBank/DDBJ whole genome shotgun (WGS) entry which is preliminary data.</text>
</comment>
<accession>A0AA36D0K1</accession>
<dbReference type="AlphaFoldDB" id="A0AA36D0K1"/>
<sequence>MVMTVDKRPSTSHQSKANFWGSLRSRSSFGTKLPFLHSKRTSLASENENERKQMIFGTIRGMKRYKRHSELADSYFGGDQQVLISAHPIHSSVNLMAVRPQIAKRGQLSSDLFNGPLEDTVYGAYQVGNLI</sequence>
<evidence type="ECO:0000313" key="1">
    <source>
        <dbReference type="EMBL" id="CAJ0577333.1"/>
    </source>
</evidence>
<reference evidence="1" key="1">
    <citation type="submission" date="2023-06" db="EMBL/GenBank/DDBJ databases">
        <authorList>
            <person name="Delattre M."/>
        </authorList>
    </citation>
    <scope>NUCLEOTIDE SEQUENCE</scope>
    <source>
        <strain evidence="1">AF72</strain>
    </source>
</reference>
<gene>
    <name evidence="1" type="ORF">MSPICULIGERA_LOCUS15607</name>
</gene>
<dbReference type="EMBL" id="CATQJA010002650">
    <property type="protein sequence ID" value="CAJ0577333.1"/>
    <property type="molecule type" value="Genomic_DNA"/>
</dbReference>
<name>A0AA36D0K1_9BILA</name>
<evidence type="ECO:0000313" key="2">
    <source>
        <dbReference type="Proteomes" id="UP001177023"/>
    </source>
</evidence>
<organism evidence="1 2">
    <name type="scientific">Mesorhabditis spiculigera</name>
    <dbReference type="NCBI Taxonomy" id="96644"/>
    <lineage>
        <taxon>Eukaryota</taxon>
        <taxon>Metazoa</taxon>
        <taxon>Ecdysozoa</taxon>
        <taxon>Nematoda</taxon>
        <taxon>Chromadorea</taxon>
        <taxon>Rhabditida</taxon>
        <taxon>Rhabditina</taxon>
        <taxon>Rhabditomorpha</taxon>
        <taxon>Rhabditoidea</taxon>
        <taxon>Rhabditidae</taxon>
        <taxon>Mesorhabditinae</taxon>
        <taxon>Mesorhabditis</taxon>
    </lineage>
</organism>
<dbReference type="Proteomes" id="UP001177023">
    <property type="component" value="Unassembled WGS sequence"/>
</dbReference>
<keyword evidence="2" id="KW-1185">Reference proteome</keyword>
<protein>
    <submittedName>
        <fullName evidence="1">Uncharacterized protein</fullName>
    </submittedName>
</protein>
<feature type="non-terminal residue" evidence="1">
    <location>
        <position position="131"/>
    </location>
</feature>
<proteinExistence type="predicted"/>